<accession>A0AAD9LZ43</accession>
<dbReference type="Proteomes" id="UP001232148">
    <property type="component" value="Unassembled WGS sequence"/>
</dbReference>
<feature type="region of interest" description="Disordered" evidence="1">
    <location>
        <begin position="37"/>
        <end position="130"/>
    </location>
</feature>
<organism evidence="2 3">
    <name type="scientific">Colletotrichum zoysiae</name>
    <dbReference type="NCBI Taxonomy" id="1216348"/>
    <lineage>
        <taxon>Eukaryota</taxon>
        <taxon>Fungi</taxon>
        <taxon>Dikarya</taxon>
        <taxon>Ascomycota</taxon>
        <taxon>Pezizomycotina</taxon>
        <taxon>Sordariomycetes</taxon>
        <taxon>Hypocreomycetidae</taxon>
        <taxon>Glomerellales</taxon>
        <taxon>Glomerellaceae</taxon>
        <taxon>Colletotrichum</taxon>
        <taxon>Colletotrichum graminicola species complex</taxon>
    </lineage>
</organism>
<dbReference type="EMBL" id="MU843003">
    <property type="protein sequence ID" value="KAK2023353.1"/>
    <property type="molecule type" value="Genomic_DNA"/>
</dbReference>
<dbReference type="AlphaFoldDB" id="A0AAD9LZ43"/>
<sequence>MRWIGIIQFQHITTSLATPTPFFYSFRIRGVLSTISGRQGNQKTTSTNNKNDTDNGHDRGLSALRGGGLMKSRRKEKGGRGVIWRLKGGGGGGGGDDTRKEKGRERKRTGRSYTPSPNPSPNPSPEPFSSLRSRDPAFVYCFARDPSPPPLFLFPVARAYNYNPFYFLLLLSLSTPPPDPSSCPPSPCFGRTRVIWGGGGG</sequence>
<proteinExistence type="predicted"/>
<feature type="compositionally biased region" description="Basic and acidic residues" evidence="1">
    <location>
        <begin position="51"/>
        <end position="60"/>
    </location>
</feature>
<feature type="compositionally biased region" description="Low complexity" evidence="1">
    <location>
        <begin position="39"/>
        <end position="50"/>
    </location>
</feature>
<gene>
    <name evidence="2" type="ORF">LX32DRAFT_147385</name>
</gene>
<evidence type="ECO:0000313" key="3">
    <source>
        <dbReference type="Proteomes" id="UP001232148"/>
    </source>
</evidence>
<protein>
    <submittedName>
        <fullName evidence="2">Uncharacterized protein</fullName>
    </submittedName>
</protein>
<comment type="caution">
    <text evidence="2">The sequence shown here is derived from an EMBL/GenBank/DDBJ whole genome shotgun (WGS) entry which is preliminary data.</text>
</comment>
<evidence type="ECO:0000256" key="1">
    <source>
        <dbReference type="SAM" id="MobiDB-lite"/>
    </source>
</evidence>
<reference evidence="2" key="1">
    <citation type="submission" date="2021-06" db="EMBL/GenBank/DDBJ databases">
        <title>Comparative genomics, transcriptomics and evolutionary studies reveal genomic signatures of adaptation to plant cell wall in hemibiotrophic fungi.</title>
        <authorList>
            <consortium name="DOE Joint Genome Institute"/>
            <person name="Baroncelli R."/>
            <person name="Diaz J.F."/>
            <person name="Benocci T."/>
            <person name="Peng M."/>
            <person name="Battaglia E."/>
            <person name="Haridas S."/>
            <person name="Andreopoulos W."/>
            <person name="Labutti K."/>
            <person name="Pangilinan J."/>
            <person name="Floch G.L."/>
            <person name="Makela M.R."/>
            <person name="Henrissat B."/>
            <person name="Grigoriev I.V."/>
            <person name="Crouch J.A."/>
            <person name="De Vries R.P."/>
            <person name="Sukno S.A."/>
            <person name="Thon M.R."/>
        </authorList>
    </citation>
    <scope>NUCLEOTIDE SEQUENCE</scope>
    <source>
        <strain evidence="2">MAFF235873</strain>
    </source>
</reference>
<evidence type="ECO:0000313" key="2">
    <source>
        <dbReference type="EMBL" id="KAK2023353.1"/>
    </source>
</evidence>
<feature type="compositionally biased region" description="Pro residues" evidence="1">
    <location>
        <begin position="116"/>
        <end position="126"/>
    </location>
</feature>
<name>A0AAD9LZ43_9PEZI</name>
<keyword evidence="3" id="KW-1185">Reference proteome</keyword>